<dbReference type="AlphaFoldDB" id="A0A183VFS8"/>
<accession>A0A183VFS8</accession>
<evidence type="ECO:0000313" key="3">
    <source>
        <dbReference type="Proteomes" id="UP000050794"/>
    </source>
</evidence>
<sequence>MIDSEDLPAILEAQEERQHQMLNALLETANQQQQALLEQ</sequence>
<reference evidence="4" key="1">
    <citation type="submission" date="2016-06" db="UniProtKB">
        <authorList>
            <consortium name="WormBaseParasite"/>
        </authorList>
    </citation>
    <scope>IDENTIFICATION</scope>
</reference>
<reference evidence="2 3" key="2">
    <citation type="submission" date="2018-11" db="EMBL/GenBank/DDBJ databases">
        <authorList>
            <consortium name="Pathogen Informatics"/>
        </authorList>
    </citation>
    <scope>NUCLEOTIDE SEQUENCE [LARGE SCALE GENOMIC DNA]</scope>
</reference>
<organism evidence="3 4">
    <name type="scientific">Toxocara canis</name>
    <name type="common">Canine roundworm</name>
    <dbReference type="NCBI Taxonomy" id="6265"/>
    <lineage>
        <taxon>Eukaryota</taxon>
        <taxon>Metazoa</taxon>
        <taxon>Ecdysozoa</taxon>
        <taxon>Nematoda</taxon>
        <taxon>Chromadorea</taxon>
        <taxon>Rhabditida</taxon>
        <taxon>Spirurina</taxon>
        <taxon>Ascaridomorpha</taxon>
        <taxon>Ascaridoidea</taxon>
        <taxon>Toxocaridae</taxon>
        <taxon>Toxocara</taxon>
    </lineage>
</organism>
<keyword evidence="3" id="KW-1185">Reference proteome</keyword>
<evidence type="ECO:0000256" key="1">
    <source>
        <dbReference type="SAM" id="Coils"/>
    </source>
</evidence>
<dbReference type="EMBL" id="UYWY01027167">
    <property type="protein sequence ID" value="VDM50919.1"/>
    <property type="molecule type" value="Genomic_DNA"/>
</dbReference>
<dbReference type="Proteomes" id="UP000050794">
    <property type="component" value="Unassembled WGS sequence"/>
</dbReference>
<evidence type="ECO:0000313" key="4">
    <source>
        <dbReference type="WBParaSite" id="TCNE_0001960201-mRNA-1"/>
    </source>
</evidence>
<gene>
    <name evidence="2" type="ORF">TCNE_LOCUS19598</name>
</gene>
<feature type="coiled-coil region" evidence="1">
    <location>
        <begin position="12"/>
        <end position="39"/>
    </location>
</feature>
<dbReference type="WBParaSite" id="TCNE_0001960201-mRNA-1">
    <property type="protein sequence ID" value="TCNE_0001960201-mRNA-1"/>
    <property type="gene ID" value="TCNE_0001960201"/>
</dbReference>
<keyword evidence="1" id="KW-0175">Coiled coil</keyword>
<evidence type="ECO:0000313" key="2">
    <source>
        <dbReference type="EMBL" id="VDM50919.1"/>
    </source>
</evidence>
<protein>
    <submittedName>
        <fullName evidence="4">Histidine kinase</fullName>
    </submittedName>
</protein>
<proteinExistence type="predicted"/>
<name>A0A183VFS8_TOXCA</name>